<keyword evidence="17 21" id="KW-0472">Membrane</keyword>
<feature type="transmembrane region" description="Helical" evidence="21">
    <location>
        <begin position="429"/>
        <end position="452"/>
    </location>
</feature>
<evidence type="ECO:0000256" key="8">
    <source>
        <dbReference type="ARBA" id="ARBA00022692"/>
    </source>
</evidence>
<dbReference type="RefSeq" id="XP_023681480.1">
    <property type="nucleotide sequence ID" value="XM_023825712.2"/>
</dbReference>
<keyword evidence="15" id="KW-0186">Copper</keyword>
<feature type="transmembrane region" description="Helical" evidence="21">
    <location>
        <begin position="353"/>
        <end position="371"/>
    </location>
</feature>
<reference evidence="24" key="1">
    <citation type="submission" date="2025-08" db="UniProtKB">
        <authorList>
            <consortium name="Ensembl"/>
        </authorList>
    </citation>
    <scope>IDENTIFICATION</scope>
</reference>
<dbReference type="GeneID" id="111851127"/>
<dbReference type="STRING" id="1676925.ENSPKIP00000006452"/>
<dbReference type="GeneTree" id="ENSGT00390000008042"/>
<dbReference type="Pfam" id="PF01794">
    <property type="entry name" value="Ferric_reduct"/>
    <property type="match status" value="1"/>
</dbReference>
<evidence type="ECO:0000256" key="19">
    <source>
        <dbReference type="ARBA" id="ARBA00049387"/>
    </source>
</evidence>
<dbReference type="InterPro" id="IPR036291">
    <property type="entry name" value="NAD(P)-bd_dom_sf"/>
</dbReference>
<evidence type="ECO:0000256" key="13">
    <source>
        <dbReference type="ARBA" id="ARBA00023002"/>
    </source>
</evidence>
<dbReference type="GO" id="GO:0005886">
    <property type="term" value="C:plasma membrane"/>
    <property type="evidence" value="ECO:0007669"/>
    <property type="project" value="TreeGrafter"/>
</dbReference>
<evidence type="ECO:0000256" key="16">
    <source>
        <dbReference type="ARBA" id="ARBA00023065"/>
    </source>
</evidence>
<dbReference type="PANTHER" id="PTHR14239:SF5">
    <property type="entry name" value="METALLOREDUCTASE STEAP4"/>
    <property type="match status" value="1"/>
</dbReference>
<evidence type="ECO:0000256" key="5">
    <source>
        <dbReference type="ARBA" id="ARBA00022448"/>
    </source>
</evidence>
<keyword evidence="16" id="KW-0406">Ion transport</keyword>
<dbReference type="Gene3D" id="3.40.50.720">
    <property type="entry name" value="NAD(P)-binding Rossmann-like Domain"/>
    <property type="match status" value="1"/>
</dbReference>
<sequence>MPTPDGSSPALSIAMTPVTTDADHGLGTVGIFGTGDFGRTLGLRLLQAGYQVVFGSRKPQRSSLLPQGAQVLGHAEAAGVAQVIFLAVHRDNYDFLVPLADRLAGKVLVDVSNNLRRNQYPEPNAHYLSKLVPEASVVKAFNTVSAWSLQSGGLDANRQVLVCGDSTESKQRVVDVARSLGFTALDKGSLLAAGEIEDYPLQLFPMWRLPAAVAVGLTASLFAYCLLMDVIYSWVTSKKDMSFRIMVSLANKVFPMVSLMMLSLCYLPGILAGFLQLYNGTKYKRFPDWLDRWMLCRKQMGLLALAFGFLHVLYIMIVPIRYYVRYKVVSWTISQMKENQSEFDNTVAWYTDSYMSLGVLGFGLFILLGITSLPSVSNAMNWREFRFVQSKLGHLTLLLCTSHTILYGWKRFLRAQTYRWHLPPAYMVALVLPCVVLGLKLLLVTPCVDRILMRIRQGWERKPRPAGASDRTGANGKEPLML</sequence>
<keyword evidence="6" id="KW-0410">Iron transport</keyword>
<evidence type="ECO:0000256" key="7">
    <source>
        <dbReference type="ARBA" id="ARBA00022630"/>
    </source>
</evidence>
<protein>
    <submittedName>
        <fullName evidence="24">STEAP family member 4</fullName>
    </submittedName>
</protein>
<evidence type="ECO:0000313" key="24">
    <source>
        <dbReference type="Ensembl" id="ENSPKIP00000006452.1"/>
    </source>
</evidence>
<feature type="domain" description="Ferric oxidoreductase" evidence="22">
    <location>
        <begin position="256"/>
        <end position="399"/>
    </location>
</feature>
<reference evidence="24" key="2">
    <citation type="submission" date="2025-09" db="UniProtKB">
        <authorList>
            <consortium name="Ensembl"/>
        </authorList>
    </citation>
    <scope>IDENTIFICATION</scope>
</reference>
<keyword evidence="5" id="KW-0813">Transport</keyword>
<keyword evidence="8 21" id="KW-0812">Transmembrane</keyword>
<keyword evidence="10" id="KW-0967">Endosome</keyword>
<evidence type="ECO:0000256" key="15">
    <source>
        <dbReference type="ARBA" id="ARBA00023008"/>
    </source>
</evidence>
<proteinExistence type="inferred from homology"/>
<feature type="transmembrane region" description="Helical" evidence="21">
    <location>
        <begin position="254"/>
        <end position="279"/>
    </location>
</feature>
<evidence type="ECO:0000256" key="17">
    <source>
        <dbReference type="ARBA" id="ARBA00023136"/>
    </source>
</evidence>
<comment type="catalytic activity">
    <reaction evidence="18">
        <text>2 Cu(+) + NADP(+) + H(+) = 2 Cu(2+) + NADPH</text>
        <dbReference type="Rhea" id="RHEA:71771"/>
        <dbReference type="ChEBI" id="CHEBI:15378"/>
        <dbReference type="ChEBI" id="CHEBI:29036"/>
        <dbReference type="ChEBI" id="CHEBI:49552"/>
        <dbReference type="ChEBI" id="CHEBI:57783"/>
        <dbReference type="ChEBI" id="CHEBI:58349"/>
    </reaction>
    <physiologicalReaction direction="right-to-left" evidence="18">
        <dbReference type="Rhea" id="RHEA:71773"/>
    </physiologicalReaction>
</comment>
<dbReference type="InterPro" id="IPR028939">
    <property type="entry name" value="P5C_Rdtase_cat_N"/>
</dbReference>
<dbReference type="GO" id="GO:0010008">
    <property type="term" value="C:endosome membrane"/>
    <property type="evidence" value="ECO:0007669"/>
    <property type="project" value="UniProtKB-SubCell"/>
</dbReference>
<evidence type="ECO:0000256" key="12">
    <source>
        <dbReference type="ARBA" id="ARBA00022989"/>
    </source>
</evidence>
<evidence type="ECO:0000256" key="11">
    <source>
        <dbReference type="ARBA" id="ARBA00022827"/>
    </source>
</evidence>
<feature type="domain" description="Pyrroline-5-carboxylate reductase catalytic N-terminal" evidence="23">
    <location>
        <begin position="28"/>
        <end position="114"/>
    </location>
</feature>
<dbReference type="CTD" id="79689"/>
<evidence type="ECO:0000256" key="3">
    <source>
        <dbReference type="ARBA" id="ARBA00004337"/>
    </source>
</evidence>
<dbReference type="Pfam" id="PF03807">
    <property type="entry name" value="F420_oxidored"/>
    <property type="match status" value="1"/>
</dbReference>
<dbReference type="GO" id="GO:0006826">
    <property type="term" value="P:iron ion transport"/>
    <property type="evidence" value="ECO:0007669"/>
    <property type="project" value="UniProtKB-KW"/>
</dbReference>
<dbReference type="GO" id="GO:0046872">
    <property type="term" value="F:metal ion binding"/>
    <property type="evidence" value="ECO:0007669"/>
    <property type="project" value="UniProtKB-KW"/>
</dbReference>
<dbReference type="GO" id="GO:0008823">
    <property type="term" value="F:cupric reductase (NADH) activity"/>
    <property type="evidence" value="ECO:0007669"/>
    <property type="project" value="TreeGrafter"/>
</dbReference>
<dbReference type="OrthoDB" id="550646at2759"/>
<evidence type="ECO:0000256" key="14">
    <source>
        <dbReference type="ARBA" id="ARBA00023004"/>
    </source>
</evidence>
<dbReference type="SUPFAM" id="SSF51735">
    <property type="entry name" value="NAD(P)-binding Rossmann-fold domains"/>
    <property type="match status" value="1"/>
</dbReference>
<comment type="catalytic activity">
    <reaction evidence="19">
        <text>2 Fe(2+) + NADP(+) + H(+) = 2 Fe(3+) + NADPH</text>
        <dbReference type="Rhea" id="RHEA:71767"/>
        <dbReference type="ChEBI" id="CHEBI:15378"/>
        <dbReference type="ChEBI" id="CHEBI:29033"/>
        <dbReference type="ChEBI" id="CHEBI:29034"/>
        <dbReference type="ChEBI" id="CHEBI:57783"/>
        <dbReference type="ChEBI" id="CHEBI:58349"/>
    </reaction>
    <physiologicalReaction direction="right-to-left" evidence="19">
        <dbReference type="Rhea" id="RHEA:71769"/>
    </physiologicalReaction>
</comment>
<dbReference type="InterPro" id="IPR051267">
    <property type="entry name" value="STEAP_metalloreductase"/>
</dbReference>
<keyword evidence="25" id="KW-1185">Reference proteome</keyword>
<evidence type="ECO:0000256" key="2">
    <source>
        <dbReference type="ARBA" id="ARBA00001974"/>
    </source>
</evidence>
<evidence type="ECO:0000256" key="6">
    <source>
        <dbReference type="ARBA" id="ARBA00022496"/>
    </source>
</evidence>
<keyword evidence="13" id="KW-0560">Oxidoreductase</keyword>
<dbReference type="AlphaFoldDB" id="A0A3B3QI75"/>
<evidence type="ECO:0000256" key="21">
    <source>
        <dbReference type="SAM" id="Phobius"/>
    </source>
</evidence>
<name>A0A3B3QI75_9TELE</name>
<comment type="cofactor">
    <cofactor evidence="2">
        <name>FAD</name>
        <dbReference type="ChEBI" id="CHEBI:57692"/>
    </cofactor>
</comment>
<keyword evidence="9" id="KW-0479">Metal-binding</keyword>
<evidence type="ECO:0000256" key="9">
    <source>
        <dbReference type="ARBA" id="ARBA00022723"/>
    </source>
</evidence>
<keyword evidence="7" id="KW-0285">Flavoprotein</keyword>
<dbReference type="Proteomes" id="UP000261540">
    <property type="component" value="Unplaced"/>
</dbReference>
<feature type="transmembrane region" description="Helical" evidence="21">
    <location>
        <begin position="392"/>
        <end position="409"/>
    </location>
</feature>
<dbReference type="GO" id="GO:0015677">
    <property type="term" value="P:copper ion import"/>
    <property type="evidence" value="ECO:0007669"/>
    <property type="project" value="TreeGrafter"/>
</dbReference>
<evidence type="ECO:0000256" key="1">
    <source>
        <dbReference type="ARBA" id="ARBA00001970"/>
    </source>
</evidence>
<dbReference type="PANTHER" id="PTHR14239">
    <property type="entry name" value="DUDULIN-RELATED"/>
    <property type="match status" value="1"/>
</dbReference>
<keyword evidence="14" id="KW-0408">Iron</keyword>
<feature type="transmembrane region" description="Helical" evidence="21">
    <location>
        <begin position="211"/>
        <end position="234"/>
    </location>
</feature>
<evidence type="ECO:0000256" key="18">
    <source>
        <dbReference type="ARBA" id="ARBA00048958"/>
    </source>
</evidence>
<keyword evidence="12 21" id="KW-1133">Transmembrane helix</keyword>
<comment type="similarity">
    <text evidence="4">Belongs to the STEAP family.</text>
</comment>
<dbReference type="InterPro" id="IPR013130">
    <property type="entry name" value="Fe3_Rdtase_TM_dom"/>
</dbReference>
<comment type="cofactor">
    <cofactor evidence="1">
        <name>heme b</name>
        <dbReference type="ChEBI" id="CHEBI:60344"/>
    </cofactor>
</comment>
<evidence type="ECO:0000259" key="23">
    <source>
        <dbReference type="Pfam" id="PF03807"/>
    </source>
</evidence>
<organism evidence="24 25">
    <name type="scientific">Paramormyrops kingsleyae</name>
    <dbReference type="NCBI Taxonomy" id="1676925"/>
    <lineage>
        <taxon>Eukaryota</taxon>
        <taxon>Metazoa</taxon>
        <taxon>Chordata</taxon>
        <taxon>Craniata</taxon>
        <taxon>Vertebrata</taxon>
        <taxon>Euteleostomi</taxon>
        <taxon>Actinopterygii</taxon>
        <taxon>Neopterygii</taxon>
        <taxon>Teleostei</taxon>
        <taxon>Osteoglossocephala</taxon>
        <taxon>Osteoglossomorpha</taxon>
        <taxon>Osteoglossiformes</taxon>
        <taxon>Mormyridae</taxon>
        <taxon>Paramormyrops</taxon>
    </lineage>
</organism>
<evidence type="ECO:0000313" key="25">
    <source>
        <dbReference type="Proteomes" id="UP000261540"/>
    </source>
</evidence>
<evidence type="ECO:0000256" key="4">
    <source>
        <dbReference type="ARBA" id="ARBA00007729"/>
    </source>
</evidence>
<evidence type="ECO:0000256" key="10">
    <source>
        <dbReference type="ARBA" id="ARBA00022753"/>
    </source>
</evidence>
<comment type="subcellular location">
    <subcellularLocation>
        <location evidence="3">Endosome membrane</location>
        <topology evidence="3">Multi-pass membrane protein</topology>
    </subcellularLocation>
</comment>
<dbReference type="Ensembl" id="ENSPKIT00000030478.1">
    <property type="protein sequence ID" value="ENSPKIP00000006452.1"/>
    <property type="gene ID" value="ENSPKIG00000022725.1"/>
</dbReference>
<evidence type="ECO:0000256" key="20">
    <source>
        <dbReference type="SAM" id="MobiDB-lite"/>
    </source>
</evidence>
<accession>A0A3B3QI75</accession>
<dbReference type="FunFam" id="3.40.50.720:FF:000051">
    <property type="entry name" value="STEAP2 metalloreductase"/>
    <property type="match status" value="1"/>
</dbReference>
<dbReference type="GO" id="GO:0052851">
    <property type="term" value="F:ferric-chelate reductase (NADPH) activity"/>
    <property type="evidence" value="ECO:0007669"/>
    <property type="project" value="TreeGrafter"/>
</dbReference>
<dbReference type="KEGG" id="pki:111851127"/>
<feature type="region of interest" description="Disordered" evidence="20">
    <location>
        <begin position="462"/>
        <end position="482"/>
    </location>
</feature>
<keyword evidence="11" id="KW-0274">FAD</keyword>
<evidence type="ECO:0000259" key="22">
    <source>
        <dbReference type="Pfam" id="PF01794"/>
    </source>
</evidence>
<feature type="transmembrane region" description="Helical" evidence="21">
    <location>
        <begin position="300"/>
        <end position="324"/>
    </location>
</feature>